<dbReference type="NCBIfam" id="NF008730">
    <property type="entry name" value="PRK11750.1"/>
    <property type="match status" value="1"/>
</dbReference>
<keyword evidence="12" id="KW-0314">Glutamate biosynthesis</keyword>
<evidence type="ECO:0000259" key="15">
    <source>
        <dbReference type="PROSITE" id="PS51278"/>
    </source>
</evidence>
<evidence type="ECO:0000256" key="5">
    <source>
        <dbReference type="ARBA" id="ARBA00022630"/>
    </source>
</evidence>
<dbReference type="Pfam" id="PF01493">
    <property type="entry name" value="GXGXG"/>
    <property type="match status" value="1"/>
</dbReference>
<evidence type="ECO:0000256" key="2">
    <source>
        <dbReference type="ARBA" id="ARBA00001927"/>
    </source>
</evidence>
<dbReference type="GO" id="GO:0046872">
    <property type="term" value="F:metal ion binding"/>
    <property type="evidence" value="ECO:0007669"/>
    <property type="project" value="UniProtKB-KW"/>
</dbReference>
<comment type="caution">
    <text evidence="16">The sequence shown here is derived from an EMBL/GenBank/DDBJ whole genome shotgun (WGS) entry which is preliminary data.</text>
</comment>
<evidence type="ECO:0000256" key="3">
    <source>
        <dbReference type="ARBA" id="ARBA00009716"/>
    </source>
</evidence>
<keyword evidence="8" id="KW-0315">Glutamine amidotransferase</keyword>
<keyword evidence="4" id="KW-0028">Amino-acid biosynthesis</keyword>
<dbReference type="RefSeq" id="WP_203906388.1">
    <property type="nucleotide sequence ID" value="NZ_BONY01000002.1"/>
</dbReference>
<dbReference type="InterPro" id="IPR013785">
    <property type="entry name" value="Aldolase_TIM"/>
</dbReference>
<accession>A0A8J3VDQ0</accession>
<dbReference type="Gene3D" id="3.20.20.70">
    <property type="entry name" value="Aldolase class I"/>
    <property type="match status" value="2"/>
</dbReference>
<evidence type="ECO:0000256" key="8">
    <source>
        <dbReference type="ARBA" id="ARBA00022962"/>
    </source>
</evidence>
<dbReference type="CDD" id="cd02808">
    <property type="entry name" value="GltS_FMN"/>
    <property type="match status" value="1"/>
</dbReference>
<dbReference type="InterPro" id="IPR006982">
    <property type="entry name" value="Glu_synth_centr_N"/>
</dbReference>
<organism evidence="16 17">
    <name type="scientific">Rhizocola hellebori</name>
    <dbReference type="NCBI Taxonomy" id="1392758"/>
    <lineage>
        <taxon>Bacteria</taxon>
        <taxon>Bacillati</taxon>
        <taxon>Actinomycetota</taxon>
        <taxon>Actinomycetes</taxon>
        <taxon>Micromonosporales</taxon>
        <taxon>Micromonosporaceae</taxon>
        <taxon>Rhizocola</taxon>
    </lineage>
</organism>
<proteinExistence type="inferred from homology"/>
<dbReference type="PANTHER" id="PTHR11938">
    <property type="entry name" value="FAD NADPH DEHYDROGENASE/OXIDOREDUCTASE"/>
    <property type="match status" value="1"/>
</dbReference>
<comment type="similarity">
    <text evidence="3">Belongs to the glutamate synthase family.</text>
</comment>
<dbReference type="GO" id="GO:0051538">
    <property type="term" value="F:3 iron, 4 sulfur cluster binding"/>
    <property type="evidence" value="ECO:0007669"/>
    <property type="project" value="UniProtKB-KW"/>
</dbReference>
<dbReference type="Gene3D" id="2.160.20.60">
    <property type="entry name" value="Glutamate synthase, alpha subunit, C-terminal domain"/>
    <property type="match status" value="1"/>
</dbReference>
<evidence type="ECO:0000256" key="4">
    <source>
        <dbReference type="ARBA" id="ARBA00022605"/>
    </source>
</evidence>
<gene>
    <name evidence="16" type="primary">gltB_1</name>
    <name evidence="16" type="ORF">Rhe02_05100</name>
</gene>
<keyword evidence="9" id="KW-0560">Oxidoreductase</keyword>
<dbReference type="GO" id="GO:0006537">
    <property type="term" value="P:glutamate biosynthetic process"/>
    <property type="evidence" value="ECO:0007669"/>
    <property type="project" value="UniProtKB-KW"/>
</dbReference>
<dbReference type="GO" id="GO:0015930">
    <property type="term" value="F:glutamate synthase activity"/>
    <property type="evidence" value="ECO:0007669"/>
    <property type="project" value="InterPro"/>
</dbReference>
<keyword evidence="6" id="KW-0288">FMN</keyword>
<dbReference type="InterPro" id="IPR050711">
    <property type="entry name" value="ET-N_metabolism_enzyme"/>
</dbReference>
<name>A0A8J3VDQ0_9ACTN</name>
<evidence type="ECO:0000256" key="14">
    <source>
        <dbReference type="ARBA" id="ARBA00029440"/>
    </source>
</evidence>
<evidence type="ECO:0000256" key="9">
    <source>
        <dbReference type="ARBA" id="ARBA00023002"/>
    </source>
</evidence>
<keyword evidence="5" id="KW-0285">Flavoprotein</keyword>
<dbReference type="InterPro" id="IPR002489">
    <property type="entry name" value="Glu_synth_asu_C"/>
</dbReference>
<dbReference type="Pfam" id="PF01645">
    <property type="entry name" value="Glu_synthase"/>
    <property type="match status" value="1"/>
</dbReference>
<evidence type="ECO:0000256" key="1">
    <source>
        <dbReference type="ARBA" id="ARBA00001917"/>
    </source>
</evidence>
<keyword evidence="10" id="KW-0408">Iron</keyword>
<dbReference type="GO" id="GO:0019676">
    <property type="term" value="P:ammonia assimilation cycle"/>
    <property type="evidence" value="ECO:0007669"/>
    <property type="project" value="TreeGrafter"/>
</dbReference>
<evidence type="ECO:0000256" key="11">
    <source>
        <dbReference type="ARBA" id="ARBA00023014"/>
    </source>
</evidence>
<evidence type="ECO:0000313" key="17">
    <source>
        <dbReference type="Proteomes" id="UP000612899"/>
    </source>
</evidence>
<comment type="pathway">
    <text evidence="14">Amino-acid biosynthesis.</text>
</comment>
<evidence type="ECO:0000313" key="16">
    <source>
        <dbReference type="EMBL" id="GIH02443.1"/>
    </source>
</evidence>
<evidence type="ECO:0000256" key="6">
    <source>
        <dbReference type="ARBA" id="ARBA00022643"/>
    </source>
</evidence>
<keyword evidence="13" id="KW-0003">3Fe-4S</keyword>
<comment type="cofactor">
    <cofactor evidence="1">
        <name>FMN</name>
        <dbReference type="ChEBI" id="CHEBI:58210"/>
    </cofactor>
</comment>
<dbReference type="Pfam" id="PF00310">
    <property type="entry name" value="GATase_2"/>
    <property type="match status" value="1"/>
</dbReference>
<evidence type="ECO:0000256" key="10">
    <source>
        <dbReference type="ARBA" id="ARBA00023004"/>
    </source>
</evidence>
<dbReference type="InterPro" id="IPR029055">
    <property type="entry name" value="Ntn_hydrolases_N"/>
</dbReference>
<dbReference type="SUPFAM" id="SSF56235">
    <property type="entry name" value="N-terminal nucleophile aminohydrolases (Ntn hydrolases)"/>
    <property type="match status" value="1"/>
</dbReference>
<dbReference type="Pfam" id="PF04898">
    <property type="entry name" value="Glu_syn_central"/>
    <property type="match status" value="1"/>
</dbReference>
<dbReference type="Proteomes" id="UP000612899">
    <property type="component" value="Unassembled WGS sequence"/>
</dbReference>
<evidence type="ECO:0000256" key="13">
    <source>
        <dbReference type="ARBA" id="ARBA00023291"/>
    </source>
</evidence>
<dbReference type="InterPro" id="IPR002932">
    <property type="entry name" value="Glu_synthdom"/>
</dbReference>
<dbReference type="CDD" id="cd00713">
    <property type="entry name" value="GltS"/>
    <property type="match status" value="1"/>
</dbReference>
<keyword evidence="11" id="KW-0411">Iron-sulfur</keyword>
<dbReference type="SUPFAM" id="SSF69336">
    <property type="entry name" value="Alpha subunit of glutamate synthase, C-terminal domain"/>
    <property type="match status" value="1"/>
</dbReference>
<comment type="cofactor">
    <cofactor evidence="2">
        <name>[3Fe-4S] cluster</name>
        <dbReference type="ChEBI" id="CHEBI:21137"/>
    </cofactor>
</comment>
<reference evidence="16" key="1">
    <citation type="submission" date="2021-01" db="EMBL/GenBank/DDBJ databases">
        <title>Whole genome shotgun sequence of Rhizocola hellebori NBRC 109834.</title>
        <authorList>
            <person name="Komaki H."/>
            <person name="Tamura T."/>
        </authorList>
    </citation>
    <scope>NUCLEOTIDE SEQUENCE</scope>
    <source>
        <strain evidence="16">NBRC 109834</strain>
    </source>
</reference>
<keyword evidence="17" id="KW-1185">Reference proteome</keyword>
<feature type="domain" description="Glutamine amidotransferase type-2" evidence="15">
    <location>
        <begin position="8"/>
        <end position="395"/>
    </location>
</feature>
<keyword evidence="7" id="KW-0479">Metal-binding</keyword>
<dbReference type="Gene3D" id="3.60.20.10">
    <property type="entry name" value="Glutamine Phosphoribosylpyrophosphate, subunit 1, domain 1"/>
    <property type="match status" value="1"/>
</dbReference>
<dbReference type="SUPFAM" id="SSF51395">
    <property type="entry name" value="FMN-linked oxidoreductases"/>
    <property type="match status" value="1"/>
</dbReference>
<protein>
    <submittedName>
        <fullName evidence="16">Glutamate synthase</fullName>
    </submittedName>
</protein>
<sequence length="1455" mass="156467">MSFQAHAAGTFGLVAHLTGQPSRAVVQLGLSLLHREASGSQEFTDGAGLLTQISDHFFRDEVDFELPASGEYATGLVFLPRNRADEARAVSVLEKYALVEGAHIAGWRDVPVEAPSAASESMPVIRQLFLTGWDLTTGANLRGMALERTAYCVRRQAERETAERGVPIHFPSLSTRTIVYKGLITPLESFYPDLMDERFTSAIAIAHSRMATTTPATWALAQPRRLMAHSGEFTSVRGNVNRMRAREALLASQLIPGDLRRLLPICSADGSDSASFDEVLELLHLSGRPLAHAMLMMMPPPWENWPEMDPRTRAFHQFNSMLMEPWDGPAGVAFTDGSTAGVMIDRRGQHSSRWWQTDDGLVVAASDSAAPSLDPGSIVANGRLTPGRAFLIDTRNGLVDLSATVESELSAAAPYADWLHAGAMHVESLPERDHVIYTHDSVLRRQQTFGYTEEELELVLAPMAMTGEEPLGAMGNAVPPAVLSKVPRLLYDYFHQTFAQATSLALDPNTEEFLTAFATVIGPETNLLDPGPASCRRVIVPYPVLDNDELAKIISINEDGDLPTFAAVRVSGLYRLTEGAAGLKSRLVEICRHVSEAVEDGVRILVLSDRDSTADLAPIPSLLLTAAVHQHLVREQTRSSVAIVAESGDCRTAHHVAVLLGYGATAVNPYLAMESVEDMVALGEITGVTPAKATRNVIKALGRGTQKIVAKMGVSTISSFHSSACFEAIGVASQLIERYFTGTRTSIGGIGLHEIHAEIAARHDSAYDYYDPIRRQLHGMNQTLSRGGDWEWRHDGDAHLFDPVTVFKLQHATRSGQYSVFQEYTAEADKATTAFGSLRGQLDFRPAEAVPVDEVEPATEIVKRFTVAAMSHGSISAVAHETLDVAMNRLGLTSNSGEGGEERHRFTDPQVRSAVKQVSGGRFGVTTGYLVHADRLEIKLGQGAEPGEGERLPAEKVTRPIADLRGIPWEVESVSPVGNCDVRSLTDLGHLINELKCVNPAARVQVKLASQPGIGATAVGVAKVKAEAILISGYDGGTGGSALGSIKHAGTPWELGLAEAQQSLLLAGLRERVILQVDGQLKTGRDVMIAALLGAEEFGFGTAVLVVSGCVMMRQCRLNTCPVGIATQDPALGERFTGKPEFVQNFFMFLAEQVREHLAALGLRTLDEAIGRADLLQVRPSGQHWKAGSLDLSPMLFTPVPPNGSARRRTRAPDHRLEDAFDLRMIRLTDEPGFIQSIHQLDQPYHAIGAMLAGKVTRNDSLMPTAIDFTLHGDVGRAFGAFIPKGITLRLNGDAADFLGKGLSGGLMIVTRGAGTQSLIGDGAFYGATSGEAFLCATAGQRFAVRNSGVRAVVEGIGDNGCEYMTGGMVLVLGPVGRNFAAGMTGGIAYVLDLNPMMVNRELVDIAPADDTLRHLVASHFEVTGSVVAGQLLSNWDGSRFTQITPRTAGVALGR</sequence>
<evidence type="ECO:0000256" key="7">
    <source>
        <dbReference type="ARBA" id="ARBA00022723"/>
    </source>
</evidence>
<evidence type="ECO:0000256" key="12">
    <source>
        <dbReference type="ARBA" id="ARBA00023164"/>
    </source>
</evidence>
<dbReference type="EMBL" id="BONY01000002">
    <property type="protein sequence ID" value="GIH02443.1"/>
    <property type="molecule type" value="Genomic_DNA"/>
</dbReference>
<dbReference type="PANTHER" id="PTHR11938:SF133">
    <property type="entry name" value="GLUTAMATE SYNTHASE (NADH)"/>
    <property type="match status" value="1"/>
</dbReference>
<dbReference type="InterPro" id="IPR036485">
    <property type="entry name" value="Glu_synth_asu_C_sf"/>
</dbReference>
<dbReference type="InterPro" id="IPR017932">
    <property type="entry name" value="GATase_2_dom"/>
</dbReference>
<dbReference type="PROSITE" id="PS51278">
    <property type="entry name" value="GATASE_TYPE_2"/>
    <property type="match status" value="1"/>
</dbReference>